<gene>
    <name evidence="3" type="ordered locus">Ethha_0239</name>
</gene>
<dbReference type="Gene3D" id="3.40.50.1820">
    <property type="entry name" value="alpha/beta hydrolase"/>
    <property type="match status" value="1"/>
</dbReference>
<evidence type="ECO:0000259" key="2">
    <source>
        <dbReference type="Pfam" id="PF12697"/>
    </source>
</evidence>
<organism evidence="3 4">
    <name type="scientific">Ethanoligenens harbinense (strain DSM 18485 / JCM 12961 / CGMCC 1.5033 / YUAN-3)</name>
    <dbReference type="NCBI Taxonomy" id="663278"/>
    <lineage>
        <taxon>Bacteria</taxon>
        <taxon>Bacillati</taxon>
        <taxon>Bacillota</taxon>
        <taxon>Clostridia</taxon>
        <taxon>Eubacteriales</taxon>
        <taxon>Oscillospiraceae</taxon>
        <taxon>Ethanoligenens</taxon>
    </lineage>
</organism>
<name>E6U791_ETHHY</name>
<dbReference type="Pfam" id="PF12697">
    <property type="entry name" value="Abhydrolase_6"/>
    <property type="match status" value="1"/>
</dbReference>
<dbReference type="GO" id="GO:0016787">
    <property type="term" value="F:hydrolase activity"/>
    <property type="evidence" value="ECO:0007669"/>
    <property type="project" value="UniProtKB-KW"/>
</dbReference>
<evidence type="ECO:0000313" key="4">
    <source>
        <dbReference type="Proteomes" id="UP000001551"/>
    </source>
</evidence>
<keyword evidence="1" id="KW-1133">Transmembrane helix</keyword>
<dbReference type="RefSeq" id="WP_013484207.1">
    <property type="nucleotide sequence ID" value="NC_014828.1"/>
</dbReference>
<dbReference type="InterPro" id="IPR000073">
    <property type="entry name" value="AB_hydrolase_1"/>
</dbReference>
<dbReference type="EMBL" id="CP002400">
    <property type="protein sequence ID" value="ADU25826.1"/>
    <property type="molecule type" value="Genomic_DNA"/>
</dbReference>
<dbReference type="HOGENOM" id="CLU_020336_44_0_9"/>
<sequence length="253" mass="27680">MRFHLFGKADHPPIVLLHGGGLSWWSWQPIVDGLQDQYRLIVPTLDGHDDDGDTTFRSIADSAAQCLAYLDANYGGSVYAIAGLSIGAQIVVEMLARRQKLARYAIIESALVYPLAGSGLMAALTPLFYGLIQNKRIARKQAQVLQIPDSLFERYYASSVRMTCQSLANITRSNGHFPLPASISETQANVLIVVGGAELGIMKRSASRLHEAIPSSTLRVFPGWKHGAASLAHPDIYLQMVRTLRDSPVIPKI</sequence>
<feature type="transmembrane region" description="Helical" evidence="1">
    <location>
        <begin position="111"/>
        <end position="132"/>
    </location>
</feature>
<keyword evidence="1" id="KW-0812">Transmembrane</keyword>
<dbReference type="InterPro" id="IPR029058">
    <property type="entry name" value="AB_hydrolase_fold"/>
</dbReference>
<dbReference type="STRING" id="663278.Ethha_0239"/>
<keyword evidence="4" id="KW-1185">Reference proteome</keyword>
<evidence type="ECO:0000313" key="3">
    <source>
        <dbReference type="EMBL" id="ADU25826.1"/>
    </source>
</evidence>
<feature type="domain" description="AB hydrolase-1" evidence="2">
    <location>
        <begin position="14"/>
        <end position="235"/>
    </location>
</feature>
<dbReference type="KEGG" id="eha:Ethha_0239"/>
<keyword evidence="3" id="KW-0378">Hydrolase</keyword>
<protein>
    <submittedName>
        <fullName evidence="3">Alpha/beta fold family hydrolase</fullName>
    </submittedName>
</protein>
<dbReference type="AlphaFoldDB" id="E6U791"/>
<proteinExistence type="predicted"/>
<evidence type="ECO:0000256" key="1">
    <source>
        <dbReference type="SAM" id="Phobius"/>
    </source>
</evidence>
<reference evidence="3 4" key="1">
    <citation type="submission" date="2010-12" db="EMBL/GenBank/DDBJ databases">
        <title>Complete sequence of Ethanoligenens harbinense YUAN-3.</title>
        <authorList>
            <person name="Lucas S."/>
            <person name="Copeland A."/>
            <person name="Lapidus A."/>
            <person name="Cheng J.-F."/>
            <person name="Bruce D."/>
            <person name="Goodwin L."/>
            <person name="Pitluck S."/>
            <person name="Chertkov O."/>
            <person name="Misra M."/>
            <person name="Detter J.C."/>
            <person name="Han C."/>
            <person name="Tapia R."/>
            <person name="Land M."/>
            <person name="Hauser L."/>
            <person name="Jeffries C."/>
            <person name="Kyrpides N."/>
            <person name="Ivanova N."/>
            <person name="Mikhailova N."/>
            <person name="Wang A."/>
            <person name="Mouttaki H."/>
            <person name="He Z."/>
            <person name="Zhou J."/>
            <person name="Hemme C.L."/>
            <person name="Woyke T."/>
        </authorList>
    </citation>
    <scope>NUCLEOTIDE SEQUENCE [LARGE SCALE GENOMIC DNA]</scope>
    <source>
        <strain evidence="4">DSM 18485 / JCM 12961 / CGMCC 1.5033 / YUAN-3</strain>
    </source>
</reference>
<dbReference type="SUPFAM" id="SSF53474">
    <property type="entry name" value="alpha/beta-Hydrolases"/>
    <property type="match status" value="1"/>
</dbReference>
<dbReference type="Proteomes" id="UP000001551">
    <property type="component" value="Chromosome"/>
</dbReference>
<feature type="transmembrane region" description="Helical" evidence="1">
    <location>
        <begin position="77"/>
        <end position="96"/>
    </location>
</feature>
<dbReference type="eggNOG" id="COG0596">
    <property type="taxonomic scope" value="Bacteria"/>
</dbReference>
<accession>E6U791</accession>
<keyword evidence="1" id="KW-0472">Membrane</keyword>